<comment type="caution">
    <text evidence="3">The sequence shown here is derived from an EMBL/GenBank/DDBJ whole genome shotgun (WGS) entry which is preliminary data.</text>
</comment>
<feature type="transmembrane region" description="Helical" evidence="1">
    <location>
        <begin position="194"/>
        <end position="220"/>
    </location>
</feature>
<accession>A0ABV3U194</accession>
<feature type="transmembrane region" description="Helical" evidence="1">
    <location>
        <begin position="264"/>
        <end position="288"/>
    </location>
</feature>
<dbReference type="Proteomes" id="UP001557485">
    <property type="component" value="Unassembled WGS sequence"/>
</dbReference>
<protein>
    <submittedName>
        <fullName evidence="3">Phosphatase PAP2 family protein</fullName>
    </submittedName>
</protein>
<dbReference type="InterPro" id="IPR026841">
    <property type="entry name" value="Aur1/Ipt1"/>
</dbReference>
<feature type="transmembrane region" description="Helical" evidence="1">
    <location>
        <begin position="295"/>
        <end position="317"/>
    </location>
</feature>
<dbReference type="EMBL" id="JBFRYA010000001">
    <property type="protein sequence ID" value="MEX1667669.1"/>
    <property type="molecule type" value="Genomic_DNA"/>
</dbReference>
<sequence length="361" mass="41148">MNKITTHTAISLATNQAFFLFVAAYVICTLGFIHYHGLSDRFSIFMYIKPATLQFIPVGMIFYAIYTFHIMIKIRPKNLFLHMFFQLKSSMTSYVFIRGILTYLAICIFLSTMTSFKFLIPEINPFSWDLALDNFDRKLHGGYAPWEILQPFLGQPIITRFIDMIYASWFIAMLTVLVWFIFLSKNEILRKRFLLSYLMAWTVNGTILAFIFSSVGPAFFENIYPAINNPYHGLMAYLNVANSNYPLLALEAQQLLWGWHSSGAVGAGGGISSMPSMHISIATLILFVCWRTNRVAFRLFGAIFLLLILLGSVHLGWHYAIDGYLSIISTALIWKISAYLVSDSNCQHNKLIDKTDVCSPC</sequence>
<keyword evidence="1" id="KW-0812">Transmembrane</keyword>
<name>A0ABV3U194_9GAMM</name>
<proteinExistence type="predicted"/>
<gene>
    <name evidence="3" type="ORF">AB4876_02025</name>
</gene>
<feature type="transmembrane region" description="Helical" evidence="1">
    <location>
        <begin position="12"/>
        <end position="35"/>
    </location>
</feature>
<feature type="domain" description="Inositolphosphotransferase Aur1/Ipt1" evidence="2">
    <location>
        <begin position="134"/>
        <end position="323"/>
    </location>
</feature>
<evidence type="ECO:0000256" key="1">
    <source>
        <dbReference type="SAM" id="Phobius"/>
    </source>
</evidence>
<evidence type="ECO:0000313" key="3">
    <source>
        <dbReference type="EMBL" id="MEX1667669.1"/>
    </source>
</evidence>
<dbReference type="Pfam" id="PF14378">
    <property type="entry name" value="PAP2_3"/>
    <property type="match status" value="1"/>
</dbReference>
<feature type="transmembrane region" description="Helical" evidence="1">
    <location>
        <begin position="95"/>
        <end position="120"/>
    </location>
</feature>
<evidence type="ECO:0000259" key="2">
    <source>
        <dbReference type="Pfam" id="PF14378"/>
    </source>
</evidence>
<reference evidence="3 4" key="1">
    <citation type="journal article" date="2011" name="Int. J. Syst. Evol. Microbiol.">
        <title>Zhongshania antarctica gen. nov., sp. nov. and Zhongshania guokunii sp. nov., gammaproteobacteria respectively isolated from coastal attached (fast) ice and surface seawater of the Antarctic.</title>
        <authorList>
            <person name="Li H.J."/>
            <person name="Zhang X.Y."/>
            <person name="Chen C.X."/>
            <person name="Zhang Y.J."/>
            <person name="Gao Z.M."/>
            <person name="Yu Y."/>
            <person name="Chen X.L."/>
            <person name="Chen B."/>
            <person name="Zhang Y.Z."/>
        </authorList>
    </citation>
    <scope>NUCLEOTIDE SEQUENCE [LARGE SCALE GENOMIC DNA]</scope>
    <source>
        <strain evidence="3 4">ZS6-22T</strain>
    </source>
</reference>
<keyword evidence="1" id="KW-0472">Membrane</keyword>
<keyword evidence="4" id="KW-1185">Reference proteome</keyword>
<evidence type="ECO:0000313" key="4">
    <source>
        <dbReference type="Proteomes" id="UP001557485"/>
    </source>
</evidence>
<organism evidence="3 4">
    <name type="scientific">Zhongshania guokunii</name>
    <dbReference type="NCBI Taxonomy" id="641783"/>
    <lineage>
        <taxon>Bacteria</taxon>
        <taxon>Pseudomonadati</taxon>
        <taxon>Pseudomonadota</taxon>
        <taxon>Gammaproteobacteria</taxon>
        <taxon>Cellvibrionales</taxon>
        <taxon>Spongiibacteraceae</taxon>
        <taxon>Zhongshania</taxon>
    </lineage>
</organism>
<feature type="transmembrane region" description="Helical" evidence="1">
    <location>
        <begin position="164"/>
        <end position="182"/>
    </location>
</feature>
<keyword evidence="1" id="KW-1133">Transmembrane helix</keyword>
<dbReference type="RefSeq" id="WP_368379978.1">
    <property type="nucleotide sequence ID" value="NZ_JBFRYA010000001.1"/>
</dbReference>
<feature type="transmembrane region" description="Helical" evidence="1">
    <location>
        <begin position="55"/>
        <end position="74"/>
    </location>
</feature>